<dbReference type="RefSeq" id="WP_378137880.1">
    <property type="nucleotide sequence ID" value="NZ_JBHSMI010000052.1"/>
</dbReference>
<dbReference type="EMBL" id="JBHSMI010000052">
    <property type="protein sequence ID" value="MFC5406045.1"/>
    <property type="molecule type" value="Genomic_DNA"/>
</dbReference>
<dbReference type="Proteomes" id="UP001596113">
    <property type="component" value="Unassembled WGS sequence"/>
</dbReference>
<dbReference type="SUPFAM" id="SSF46955">
    <property type="entry name" value="Putative DNA-binding domain"/>
    <property type="match status" value="1"/>
</dbReference>
<protein>
    <submittedName>
        <fullName evidence="3">MerR family transcriptional regulator</fullName>
    </submittedName>
</protein>
<evidence type="ECO:0000313" key="3">
    <source>
        <dbReference type="EMBL" id="MFC5406045.1"/>
    </source>
</evidence>
<dbReference type="Pfam" id="PF13411">
    <property type="entry name" value="MerR_1"/>
    <property type="match status" value="1"/>
</dbReference>
<keyword evidence="4" id="KW-1185">Reference proteome</keyword>
<dbReference type="SMART" id="SM00422">
    <property type="entry name" value="HTH_MERR"/>
    <property type="match status" value="1"/>
</dbReference>
<evidence type="ECO:0000259" key="2">
    <source>
        <dbReference type="PROSITE" id="PS50937"/>
    </source>
</evidence>
<accession>A0ABW0HXQ1</accession>
<gene>
    <name evidence="3" type="ORF">ACFPOF_25165</name>
</gene>
<organism evidence="3 4">
    <name type="scientific">Cohnella soli</name>
    <dbReference type="NCBI Taxonomy" id="425005"/>
    <lineage>
        <taxon>Bacteria</taxon>
        <taxon>Bacillati</taxon>
        <taxon>Bacillota</taxon>
        <taxon>Bacilli</taxon>
        <taxon>Bacillales</taxon>
        <taxon>Paenibacillaceae</taxon>
        <taxon>Cohnella</taxon>
    </lineage>
</organism>
<dbReference type="InterPro" id="IPR009061">
    <property type="entry name" value="DNA-bd_dom_put_sf"/>
</dbReference>
<dbReference type="CDD" id="cd01109">
    <property type="entry name" value="HTH_YyaN"/>
    <property type="match status" value="1"/>
</dbReference>
<dbReference type="InterPro" id="IPR047057">
    <property type="entry name" value="MerR_fam"/>
</dbReference>
<dbReference type="InterPro" id="IPR000551">
    <property type="entry name" value="MerR-type_HTH_dom"/>
</dbReference>
<dbReference type="PRINTS" id="PR00040">
    <property type="entry name" value="HTHMERR"/>
</dbReference>
<dbReference type="PROSITE" id="PS50937">
    <property type="entry name" value="HTH_MERR_2"/>
    <property type="match status" value="1"/>
</dbReference>
<proteinExistence type="predicted"/>
<dbReference type="PANTHER" id="PTHR30204">
    <property type="entry name" value="REDOX-CYCLING DRUG-SENSING TRANSCRIPTIONAL ACTIVATOR SOXR"/>
    <property type="match status" value="1"/>
</dbReference>
<sequence length="135" mass="15127">MHSIGQVAELTGFSIDTLRYYEKIGLTKPPERGPGGLRLYSDDDVRTLSSLHCLKKTGLSLEGMKEFLQEGRCLANAAFPLSAEDREIIANRTQILSEHLARMEAQYLALASLIEQTKDKLDFYNGVLEKEPVIK</sequence>
<dbReference type="Gene3D" id="1.10.1660.10">
    <property type="match status" value="1"/>
</dbReference>
<keyword evidence="1" id="KW-0238">DNA-binding</keyword>
<evidence type="ECO:0000313" key="4">
    <source>
        <dbReference type="Proteomes" id="UP001596113"/>
    </source>
</evidence>
<name>A0ABW0HXQ1_9BACL</name>
<feature type="domain" description="HTH merR-type" evidence="2">
    <location>
        <begin position="1"/>
        <end position="70"/>
    </location>
</feature>
<reference evidence="4" key="1">
    <citation type="journal article" date="2019" name="Int. J. Syst. Evol. Microbiol.">
        <title>The Global Catalogue of Microorganisms (GCM) 10K type strain sequencing project: providing services to taxonomists for standard genome sequencing and annotation.</title>
        <authorList>
            <consortium name="The Broad Institute Genomics Platform"/>
            <consortium name="The Broad Institute Genome Sequencing Center for Infectious Disease"/>
            <person name="Wu L."/>
            <person name="Ma J."/>
        </authorList>
    </citation>
    <scope>NUCLEOTIDE SEQUENCE [LARGE SCALE GENOMIC DNA]</scope>
    <source>
        <strain evidence="4">CGMCC 1.18575</strain>
    </source>
</reference>
<comment type="caution">
    <text evidence="3">The sequence shown here is derived from an EMBL/GenBank/DDBJ whole genome shotgun (WGS) entry which is preliminary data.</text>
</comment>
<evidence type="ECO:0000256" key="1">
    <source>
        <dbReference type="ARBA" id="ARBA00023125"/>
    </source>
</evidence>
<dbReference type="PANTHER" id="PTHR30204:SF83">
    <property type="entry name" value="TRANSCRIPTIONAL REGULATOR, MERR FAMILY"/>
    <property type="match status" value="1"/>
</dbReference>